<keyword evidence="3" id="KW-1185">Reference proteome</keyword>
<organism evidence="2 3">
    <name type="scientific">Planktothrix rubescens CCAP 1459/22</name>
    <dbReference type="NCBI Taxonomy" id="329571"/>
    <lineage>
        <taxon>Bacteria</taxon>
        <taxon>Bacillati</taxon>
        <taxon>Cyanobacteriota</taxon>
        <taxon>Cyanophyceae</taxon>
        <taxon>Oscillatoriophycideae</taxon>
        <taxon>Oscillatoriales</taxon>
        <taxon>Microcoleaceae</taxon>
        <taxon>Planktothrix</taxon>
    </lineage>
</organism>
<evidence type="ECO:0000259" key="1">
    <source>
        <dbReference type="Pfam" id="PF05685"/>
    </source>
</evidence>
<proteinExistence type="predicted"/>
<dbReference type="EMBL" id="LR812490">
    <property type="protein sequence ID" value="CAC5343951.1"/>
    <property type="molecule type" value="Genomic_DNA"/>
</dbReference>
<dbReference type="PANTHER" id="PTHR47152">
    <property type="entry name" value="SLR2084 PROTEIN-RELATED"/>
    <property type="match status" value="1"/>
</dbReference>
<dbReference type="PANTHER" id="PTHR47152:SF1">
    <property type="entry name" value="SLL1186 PROTEIN"/>
    <property type="match status" value="1"/>
</dbReference>
<accession>A0A6J7ZMK7</accession>
<dbReference type="Proteomes" id="UP000196521">
    <property type="component" value="Chromosome"/>
</dbReference>
<dbReference type="Gene3D" id="3.90.1570.10">
    <property type="entry name" value="tt1808, chain A"/>
    <property type="match status" value="1"/>
</dbReference>
<evidence type="ECO:0000313" key="3">
    <source>
        <dbReference type="Proteomes" id="UP000196521"/>
    </source>
</evidence>
<dbReference type="CDD" id="cd06260">
    <property type="entry name" value="DUF820-like"/>
    <property type="match status" value="1"/>
</dbReference>
<feature type="domain" description="Putative restriction endonuclease" evidence="1">
    <location>
        <begin position="23"/>
        <end position="186"/>
    </location>
</feature>
<dbReference type="RefSeq" id="WP_087882238.1">
    <property type="nucleotide sequence ID" value="NZ_LR812490.1"/>
</dbReference>
<name>A0A6J7ZMK7_PLARU</name>
<evidence type="ECO:0000313" key="2">
    <source>
        <dbReference type="EMBL" id="CAC5343951.1"/>
    </source>
</evidence>
<sequence>MLLELKQITVPPGQTVIFNQITWQEFETLLDELGEHRSSRIAYANETLEIMTPLPEHEFSKELVSDLIKALLEELDIEFFPLGSTTFKNQLMRQGIEPDNCFFIQNEALVRNKNRLDLTIDPPPDLALEIDITSRTHLDIYATLGVPELWRFENGILKIYILQNGNYQETQYSPTFPNLPLTDIIPQYLQKIKILGRNATMKKFRSWIKKTYIAGNTGTAPPNPPVHGGLGGEGTGGIICSIYNQISYYSQPNLGRILNPINPAITFFSKNQTSIG</sequence>
<dbReference type="AlphaFoldDB" id="A0A6J7ZMK7"/>
<gene>
    <name evidence="2" type="ORF">PLAN_40366</name>
</gene>
<reference evidence="2" key="1">
    <citation type="submission" date="2020-05" db="EMBL/GenBank/DDBJ databases">
        <authorList>
            <consortium name="Genoscope - CEA"/>
            <person name="William W."/>
        </authorList>
    </citation>
    <scope>NUCLEOTIDE SEQUENCE [LARGE SCALE GENOMIC DNA]</scope>
    <source>
        <strain evidence="2">PCC 7821</strain>
    </source>
</reference>
<protein>
    <recommendedName>
        <fullName evidence="1">Putative restriction endonuclease domain-containing protein</fullName>
    </recommendedName>
</protein>
<dbReference type="InterPro" id="IPR008538">
    <property type="entry name" value="Uma2"/>
</dbReference>
<dbReference type="InterPro" id="IPR012296">
    <property type="entry name" value="Nuclease_put_TT1808"/>
</dbReference>
<dbReference type="EMBL" id="CZCZ02000014">
    <property type="protein sequence ID" value="CAC5343951.1"/>
    <property type="molecule type" value="Genomic_DNA"/>
</dbReference>
<comment type="caution">
    <text evidence="2">The sequence shown here is derived from an EMBL/GenBank/DDBJ whole genome shotgun (WGS) entry which is preliminary data.</text>
</comment>
<dbReference type="Pfam" id="PF05685">
    <property type="entry name" value="Uma2"/>
    <property type="match status" value="1"/>
</dbReference>